<dbReference type="STRING" id="927083.DB32_008710"/>
<organism evidence="1 2">
    <name type="scientific">Sandaracinus amylolyticus</name>
    <dbReference type="NCBI Taxonomy" id="927083"/>
    <lineage>
        <taxon>Bacteria</taxon>
        <taxon>Pseudomonadati</taxon>
        <taxon>Myxococcota</taxon>
        <taxon>Polyangia</taxon>
        <taxon>Polyangiales</taxon>
        <taxon>Sandaracinaceae</taxon>
        <taxon>Sandaracinus</taxon>
    </lineage>
</organism>
<dbReference type="AlphaFoldDB" id="A0A0F6WAH0"/>
<dbReference type="EMBL" id="CP011125">
    <property type="protein sequence ID" value="AKF11561.1"/>
    <property type="molecule type" value="Genomic_DNA"/>
</dbReference>
<dbReference type="Proteomes" id="UP000034883">
    <property type="component" value="Chromosome"/>
</dbReference>
<name>A0A0F6WAH0_9BACT</name>
<accession>A0A0F6WAH0</accession>
<reference evidence="1 2" key="1">
    <citation type="submission" date="2015-03" db="EMBL/GenBank/DDBJ databases">
        <title>Genome assembly of Sandaracinus amylolyticus DSM 53668.</title>
        <authorList>
            <person name="Sharma G."/>
            <person name="Subramanian S."/>
        </authorList>
    </citation>
    <scope>NUCLEOTIDE SEQUENCE [LARGE SCALE GENOMIC DNA]</scope>
    <source>
        <strain evidence="1 2">DSM 53668</strain>
    </source>
</reference>
<dbReference type="Gene3D" id="3.40.190.10">
    <property type="entry name" value="Periplasmic binding protein-like II"/>
    <property type="match status" value="2"/>
</dbReference>
<dbReference type="PANTHER" id="PTHR35841:SF1">
    <property type="entry name" value="PHOSPHONATES-BINDING PERIPLASMIC PROTEIN"/>
    <property type="match status" value="1"/>
</dbReference>
<proteinExistence type="predicted"/>
<dbReference type="SUPFAM" id="SSF53850">
    <property type="entry name" value="Periplasmic binding protein-like II"/>
    <property type="match status" value="1"/>
</dbReference>
<evidence type="ECO:0000313" key="2">
    <source>
        <dbReference type="Proteomes" id="UP000034883"/>
    </source>
</evidence>
<keyword evidence="2" id="KW-1185">Reference proteome</keyword>
<dbReference type="PANTHER" id="PTHR35841">
    <property type="entry name" value="PHOSPHONATES-BINDING PERIPLASMIC PROTEIN"/>
    <property type="match status" value="1"/>
</dbReference>
<sequence length="281" mass="29692">MKIDGGGRSMGALAFVTGPVHLDEEGDDLRADLGSALSEALGASIVVESERSYTALRDRVIARDAALAWLPPGLFVRAHEAGAVGGVMRAERFAGARYQGAIFVRDGSSATRAEDLRGMRVAWVDRDSCAGYLFPRLALRDCGVDPDACFGSETFTDSHARVVAAVASGAVEAGATYVQLSDPERPSRGLAIAGWTAFAETRSMRAVVVSASIPSDAVCIGASVPDEVRVRWIEKLRAAHALPRVSRLLRAMLGADRLAPGTPEDYAPVREALLAEGALRS</sequence>
<protein>
    <submittedName>
        <fullName evidence="1">Phosphonate ABC transporter phosphate-binding periplasmic component</fullName>
    </submittedName>
</protein>
<dbReference type="Pfam" id="PF12974">
    <property type="entry name" value="Phosphonate-bd"/>
    <property type="match status" value="1"/>
</dbReference>
<gene>
    <name evidence="1" type="ORF">DB32_008710</name>
</gene>
<evidence type="ECO:0000313" key="1">
    <source>
        <dbReference type="EMBL" id="AKF11561.1"/>
    </source>
</evidence>
<dbReference type="KEGG" id="samy:DB32_008710"/>